<evidence type="ECO:0000313" key="1">
    <source>
        <dbReference type="EMBL" id="SIS30757.1"/>
    </source>
</evidence>
<dbReference type="EMBL" id="FTNZ01000002">
    <property type="protein sequence ID" value="SIS30757.1"/>
    <property type="molecule type" value="Genomic_DNA"/>
</dbReference>
<dbReference type="Proteomes" id="UP000186106">
    <property type="component" value="Unassembled WGS sequence"/>
</dbReference>
<name>A0A1N7I112_9FLAO</name>
<evidence type="ECO:0000313" key="2">
    <source>
        <dbReference type="EMBL" id="SIS46831.1"/>
    </source>
</evidence>
<dbReference type="AlphaFoldDB" id="A0A1N7I112"/>
<evidence type="ECO:0000313" key="3">
    <source>
        <dbReference type="Proteomes" id="UP000186106"/>
    </source>
</evidence>
<proteinExistence type="predicted"/>
<protein>
    <submittedName>
        <fullName evidence="1">Uncharacterized protein</fullName>
    </submittedName>
</protein>
<gene>
    <name evidence="1" type="ORF">SAMN05421768_10289</name>
    <name evidence="2" type="ORF">SAMN05421768_10888</name>
</gene>
<reference evidence="1 3" key="1">
    <citation type="submission" date="2017-01" db="EMBL/GenBank/DDBJ databases">
        <authorList>
            <person name="Mah S.A."/>
            <person name="Swanson W.J."/>
            <person name="Moy G.W."/>
            <person name="Vacquier V.D."/>
        </authorList>
    </citation>
    <scope>NUCLEOTIDE SEQUENCE [LARGE SCALE GENOMIC DNA]</scope>
    <source>
        <strain evidence="1 3">DSM 16927</strain>
    </source>
</reference>
<accession>A0A1N7I112</accession>
<sequence>MDLINHKLIKAFKNIDIMKKLFISTLLLLGLTMNVSAQKRPPVPPHPSKSEMVNIKMQELTKKYNIEKKLILNHPLATKQMKRDQMKALNQRYATEKRLLRQAK</sequence>
<dbReference type="EMBL" id="FTNZ01000008">
    <property type="protein sequence ID" value="SIS46831.1"/>
    <property type="molecule type" value="Genomic_DNA"/>
</dbReference>
<organism evidence="1 3">
    <name type="scientific">Chryseobacterium joostei</name>
    <dbReference type="NCBI Taxonomy" id="112234"/>
    <lineage>
        <taxon>Bacteria</taxon>
        <taxon>Pseudomonadati</taxon>
        <taxon>Bacteroidota</taxon>
        <taxon>Flavobacteriia</taxon>
        <taxon>Flavobacteriales</taxon>
        <taxon>Weeksellaceae</taxon>
        <taxon>Chryseobacterium group</taxon>
        <taxon>Chryseobacterium</taxon>
    </lineage>
</organism>